<keyword evidence="2" id="KW-1185">Reference proteome</keyword>
<name>A0A521EE29_9RHOB</name>
<dbReference type="AlphaFoldDB" id="A0A521EE29"/>
<dbReference type="Proteomes" id="UP000319014">
    <property type="component" value="Unassembled WGS sequence"/>
</dbReference>
<sequence length="73" mass="7681">MEQERLAQGAEGRIAKFIQDHEVALGQPLGDLPCLGLFLFAGVDQLDGGEEPDLSAVMFDDLVPEGGGNMGHG</sequence>
<accession>A0A521EE29</accession>
<organism evidence="1 2">
    <name type="scientific">Paracoccus laeviglucosivorans</name>
    <dbReference type="NCBI Taxonomy" id="1197861"/>
    <lineage>
        <taxon>Bacteria</taxon>
        <taxon>Pseudomonadati</taxon>
        <taxon>Pseudomonadota</taxon>
        <taxon>Alphaproteobacteria</taxon>
        <taxon>Rhodobacterales</taxon>
        <taxon>Paracoccaceae</taxon>
        <taxon>Paracoccus</taxon>
    </lineage>
</organism>
<gene>
    <name evidence="1" type="ORF">SAMN06265221_112108</name>
</gene>
<evidence type="ECO:0000313" key="1">
    <source>
        <dbReference type="EMBL" id="SMO82168.1"/>
    </source>
</evidence>
<proteinExistence type="predicted"/>
<protein>
    <submittedName>
        <fullName evidence="1">Uncharacterized protein</fullName>
    </submittedName>
</protein>
<reference evidence="1 2" key="1">
    <citation type="submission" date="2017-05" db="EMBL/GenBank/DDBJ databases">
        <authorList>
            <person name="Varghese N."/>
            <person name="Submissions S."/>
        </authorList>
    </citation>
    <scope>NUCLEOTIDE SEQUENCE [LARGE SCALE GENOMIC DNA]</scope>
    <source>
        <strain evidence="1 2">DSM 100094</strain>
    </source>
</reference>
<dbReference type="EMBL" id="FXTK01000012">
    <property type="protein sequence ID" value="SMO82168.1"/>
    <property type="molecule type" value="Genomic_DNA"/>
</dbReference>
<evidence type="ECO:0000313" key="2">
    <source>
        <dbReference type="Proteomes" id="UP000319014"/>
    </source>
</evidence>